<evidence type="ECO:0000256" key="1">
    <source>
        <dbReference type="SAM" id="Phobius"/>
    </source>
</evidence>
<keyword evidence="1" id="KW-1133">Transmembrane helix</keyword>
<dbReference type="Proteomes" id="UP000177869">
    <property type="component" value="Unassembled WGS sequence"/>
</dbReference>
<name>A0A1F6UQQ3_9BACT</name>
<keyword evidence="1" id="KW-0812">Transmembrane</keyword>
<protein>
    <submittedName>
        <fullName evidence="2">Uncharacterized protein</fullName>
    </submittedName>
</protein>
<evidence type="ECO:0000313" key="3">
    <source>
        <dbReference type="Proteomes" id="UP000177869"/>
    </source>
</evidence>
<reference evidence="2 3" key="1">
    <citation type="journal article" date="2016" name="Nat. Commun.">
        <title>Thousands of microbial genomes shed light on interconnected biogeochemical processes in an aquifer system.</title>
        <authorList>
            <person name="Anantharaman K."/>
            <person name="Brown C.T."/>
            <person name="Hug L.A."/>
            <person name="Sharon I."/>
            <person name="Castelle C.J."/>
            <person name="Probst A.J."/>
            <person name="Thomas B.C."/>
            <person name="Singh A."/>
            <person name="Wilkins M.J."/>
            <person name="Karaoz U."/>
            <person name="Brodie E.L."/>
            <person name="Williams K.H."/>
            <person name="Hubbard S.S."/>
            <person name="Banfield J.F."/>
        </authorList>
    </citation>
    <scope>NUCLEOTIDE SEQUENCE [LARGE SCALE GENOMIC DNA]</scope>
</reference>
<feature type="transmembrane region" description="Helical" evidence="1">
    <location>
        <begin position="35"/>
        <end position="55"/>
    </location>
</feature>
<dbReference type="EMBL" id="MFTI01000028">
    <property type="protein sequence ID" value="OGI59694.1"/>
    <property type="molecule type" value="Genomic_DNA"/>
</dbReference>
<sequence>MDPESKKLLQDTFALTQENTSMLRSMRRSMRLQRIMSFVYWLFIIGSAIGAYYLIQPYVEQYKNLYNSTSNIFKDFQQ</sequence>
<comment type="caution">
    <text evidence="2">The sequence shown here is derived from an EMBL/GenBank/DDBJ whole genome shotgun (WGS) entry which is preliminary data.</text>
</comment>
<dbReference type="AlphaFoldDB" id="A0A1F6UQQ3"/>
<accession>A0A1F6UQQ3</accession>
<keyword evidence="1" id="KW-0472">Membrane</keyword>
<organism evidence="2 3">
    <name type="scientific">Candidatus Nomurabacteria bacterium RIFCSPHIGHO2_01_FULL_38_19</name>
    <dbReference type="NCBI Taxonomy" id="1801732"/>
    <lineage>
        <taxon>Bacteria</taxon>
        <taxon>Candidatus Nomuraibacteriota</taxon>
    </lineage>
</organism>
<proteinExistence type="predicted"/>
<evidence type="ECO:0000313" key="2">
    <source>
        <dbReference type="EMBL" id="OGI59694.1"/>
    </source>
</evidence>
<gene>
    <name evidence="2" type="ORF">A2814_01345</name>
</gene>